<proteinExistence type="predicted"/>
<dbReference type="SUPFAM" id="SSF55729">
    <property type="entry name" value="Acyl-CoA N-acyltransferases (Nat)"/>
    <property type="match status" value="1"/>
</dbReference>
<feature type="domain" description="N-acetyltransferase" evidence="1">
    <location>
        <begin position="45"/>
        <end position="208"/>
    </location>
</feature>
<dbReference type="Proteomes" id="UP000523545">
    <property type="component" value="Unassembled WGS sequence"/>
</dbReference>
<dbReference type="Pfam" id="PF13302">
    <property type="entry name" value="Acetyltransf_3"/>
    <property type="match status" value="1"/>
</dbReference>
<dbReference type="InterPro" id="IPR016181">
    <property type="entry name" value="Acyl_CoA_acyltransferase"/>
</dbReference>
<dbReference type="PANTHER" id="PTHR43792:SF1">
    <property type="entry name" value="N-ACETYLTRANSFERASE DOMAIN-CONTAINING PROTEIN"/>
    <property type="match status" value="1"/>
</dbReference>
<gene>
    <name evidence="2" type="ORF">HNR22_000114</name>
</gene>
<evidence type="ECO:0000259" key="1">
    <source>
        <dbReference type="PROSITE" id="PS51186"/>
    </source>
</evidence>
<dbReference type="EMBL" id="JACCHK010000001">
    <property type="protein sequence ID" value="NYH40387.1"/>
    <property type="molecule type" value="Genomic_DNA"/>
</dbReference>
<name>A0A7Y9WX68_9ACTN</name>
<dbReference type="PROSITE" id="PS51186">
    <property type="entry name" value="GNAT"/>
    <property type="match status" value="1"/>
</dbReference>
<organism evidence="2 3">
    <name type="scientific">Micromonospora jinlongensis</name>
    <dbReference type="NCBI Taxonomy" id="1287877"/>
    <lineage>
        <taxon>Bacteria</taxon>
        <taxon>Bacillati</taxon>
        <taxon>Actinomycetota</taxon>
        <taxon>Actinomycetes</taxon>
        <taxon>Micromonosporales</taxon>
        <taxon>Micromonosporaceae</taxon>
        <taxon>Micromonospora</taxon>
    </lineage>
</organism>
<dbReference type="Gene3D" id="3.40.630.30">
    <property type="match status" value="1"/>
</dbReference>
<dbReference type="AlphaFoldDB" id="A0A7Y9WX68"/>
<evidence type="ECO:0000313" key="2">
    <source>
        <dbReference type="EMBL" id="NYH40387.1"/>
    </source>
</evidence>
<sequence>MKFNIKGCLQIPGSWVECEVPICYEEDVSDPTSSAGATSLETPRLLLRRWRSDDLDGLAAVNAQPEVMRYIHDGRTLDRAATAERLANYQRHWDERGFGLYAVEIKETGELAGFTGLAVPTFLPEIMPAVEIGWRLGRAYWGRGLATEAAQAVVAHTRAELDLRRLVSIHVVGNESSARVMVKLGMSLERETVQPDTGRQVRVYAMDL</sequence>
<keyword evidence="3" id="KW-1185">Reference proteome</keyword>
<dbReference type="InterPro" id="IPR051531">
    <property type="entry name" value="N-acetyltransferase"/>
</dbReference>
<dbReference type="RefSeq" id="WP_343059622.1">
    <property type="nucleotide sequence ID" value="NZ_JACCHK010000001.1"/>
</dbReference>
<keyword evidence="2" id="KW-0808">Transferase</keyword>
<comment type="caution">
    <text evidence="2">The sequence shown here is derived from an EMBL/GenBank/DDBJ whole genome shotgun (WGS) entry which is preliminary data.</text>
</comment>
<dbReference type="GO" id="GO:0016747">
    <property type="term" value="F:acyltransferase activity, transferring groups other than amino-acyl groups"/>
    <property type="evidence" value="ECO:0007669"/>
    <property type="project" value="InterPro"/>
</dbReference>
<accession>A0A7Y9WX68</accession>
<evidence type="ECO:0000313" key="3">
    <source>
        <dbReference type="Proteomes" id="UP000523545"/>
    </source>
</evidence>
<dbReference type="InterPro" id="IPR000182">
    <property type="entry name" value="GNAT_dom"/>
</dbReference>
<dbReference type="PANTHER" id="PTHR43792">
    <property type="entry name" value="GNAT FAMILY, PUTATIVE (AFU_ORTHOLOGUE AFUA_3G00765)-RELATED-RELATED"/>
    <property type="match status" value="1"/>
</dbReference>
<reference evidence="2 3" key="1">
    <citation type="submission" date="2020-07" db="EMBL/GenBank/DDBJ databases">
        <title>Sequencing the genomes of 1000 actinobacteria strains.</title>
        <authorList>
            <person name="Klenk H.-P."/>
        </authorList>
    </citation>
    <scope>NUCLEOTIDE SEQUENCE [LARGE SCALE GENOMIC DNA]</scope>
    <source>
        <strain evidence="2 3">DSM 45876</strain>
    </source>
</reference>
<protein>
    <submittedName>
        <fullName evidence="2">RimJ/RimL family protein N-acetyltransferase</fullName>
    </submittedName>
</protein>